<keyword evidence="2" id="KW-1185">Reference proteome</keyword>
<accession>A0A926ZG74</accession>
<name>A0A926ZG74_9CYAN</name>
<reference evidence="1" key="1">
    <citation type="journal article" date="2015" name="ISME J.">
        <title>Draft Genome Sequence of Streptomyces incarnatus NRRL8089, which Produces the Nucleoside Antibiotic Sinefungin.</title>
        <authorList>
            <person name="Oshima K."/>
            <person name="Hattori M."/>
            <person name="Shimizu H."/>
            <person name="Fukuda K."/>
            <person name="Nemoto M."/>
            <person name="Inagaki K."/>
            <person name="Tamura T."/>
        </authorList>
    </citation>
    <scope>NUCLEOTIDE SEQUENCE</scope>
    <source>
        <strain evidence="1">FACHB-1375</strain>
    </source>
</reference>
<evidence type="ECO:0000313" key="1">
    <source>
        <dbReference type="EMBL" id="MBD2181883.1"/>
    </source>
</evidence>
<protein>
    <submittedName>
        <fullName evidence="1">Uncharacterized protein</fullName>
    </submittedName>
</protein>
<reference evidence="1" key="2">
    <citation type="submission" date="2020-08" db="EMBL/GenBank/DDBJ databases">
        <authorList>
            <person name="Chen M."/>
            <person name="Teng W."/>
            <person name="Zhao L."/>
            <person name="Hu C."/>
            <person name="Zhou Y."/>
            <person name="Han B."/>
            <person name="Song L."/>
            <person name="Shu W."/>
        </authorList>
    </citation>
    <scope>NUCLEOTIDE SEQUENCE</scope>
    <source>
        <strain evidence="1">FACHB-1375</strain>
    </source>
</reference>
<proteinExistence type="predicted"/>
<dbReference type="RefSeq" id="WP_190464692.1">
    <property type="nucleotide sequence ID" value="NZ_JACJPW010000027.1"/>
</dbReference>
<comment type="caution">
    <text evidence="1">The sequence shown here is derived from an EMBL/GenBank/DDBJ whole genome shotgun (WGS) entry which is preliminary data.</text>
</comment>
<dbReference type="AlphaFoldDB" id="A0A926ZG74"/>
<dbReference type="EMBL" id="JACJPW010000027">
    <property type="protein sequence ID" value="MBD2181883.1"/>
    <property type="molecule type" value="Genomic_DNA"/>
</dbReference>
<organism evidence="1 2">
    <name type="scientific">Aerosakkonema funiforme FACHB-1375</name>
    <dbReference type="NCBI Taxonomy" id="2949571"/>
    <lineage>
        <taxon>Bacteria</taxon>
        <taxon>Bacillati</taxon>
        <taxon>Cyanobacteriota</taxon>
        <taxon>Cyanophyceae</taxon>
        <taxon>Oscillatoriophycideae</taxon>
        <taxon>Aerosakkonematales</taxon>
        <taxon>Aerosakkonemataceae</taxon>
        <taxon>Aerosakkonema</taxon>
    </lineage>
</organism>
<sequence>MTNKKLATFRIDASKWQAFQQWAKRSGSNASALLVEYIEECLDTAPTRRSIFPLNQTANNIDERIGSIDERLKLLEASVERRVKEAIEQQIAYHLAELASKSEKSQP</sequence>
<dbReference type="Proteomes" id="UP000641646">
    <property type="component" value="Unassembled WGS sequence"/>
</dbReference>
<evidence type="ECO:0000313" key="2">
    <source>
        <dbReference type="Proteomes" id="UP000641646"/>
    </source>
</evidence>
<gene>
    <name evidence="1" type="ORF">H6G03_12320</name>
</gene>